<evidence type="ECO:0000256" key="11">
    <source>
        <dbReference type="PIRSR" id="PIRSR001529-2"/>
    </source>
</evidence>
<feature type="binding site" evidence="10">
    <location>
        <position position="270"/>
    </location>
    <ligand>
        <name>L-serine</name>
        <dbReference type="ChEBI" id="CHEBI:33384"/>
    </ligand>
</feature>
<dbReference type="InterPro" id="IPR033729">
    <property type="entry name" value="SerRS_core"/>
</dbReference>
<dbReference type="AlphaFoldDB" id="A0AAN7VSH2"/>
<dbReference type="Pfam" id="PF00587">
    <property type="entry name" value="tRNA-synt_2b"/>
    <property type="match status" value="1"/>
</dbReference>
<feature type="domain" description="Aminoacyl-transfer RNA synthetases class-II family profile" evidence="12">
    <location>
        <begin position="154"/>
        <end position="393"/>
    </location>
</feature>
<evidence type="ECO:0000256" key="7">
    <source>
        <dbReference type="ARBA" id="ARBA00031113"/>
    </source>
</evidence>
<feature type="binding site" evidence="10">
    <location>
        <position position="248"/>
    </location>
    <ligand>
        <name>L-serine</name>
        <dbReference type="ChEBI" id="CHEBI:33384"/>
    </ligand>
</feature>
<dbReference type="GO" id="GO:0004828">
    <property type="term" value="F:serine-tRNA ligase activity"/>
    <property type="evidence" value="ECO:0007669"/>
    <property type="project" value="UniProtKB-EC"/>
</dbReference>
<evidence type="ECO:0000256" key="10">
    <source>
        <dbReference type="PIRSR" id="PIRSR001529-1"/>
    </source>
</evidence>
<comment type="similarity">
    <text evidence="1">Belongs to the class-II aminoacyl-tRNA synthetase family. Type-1 seryl-tRNA synthetase subfamily.</text>
</comment>
<keyword evidence="4" id="KW-0547">Nucleotide-binding</keyword>
<evidence type="ECO:0000256" key="8">
    <source>
        <dbReference type="ARBA" id="ARBA00047929"/>
    </source>
</evidence>
<proteinExistence type="inferred from homology"/>
<feature type="binding site" evidence="11">
    <location>
        <begin position="263"/>
        <end position="266"/>
    </location>
    <ligand>
        <name>ATP</name>
        <dbReference type="ChEBI" id="CHEBI:30616"/>
    </ligand>
</feature>
<dbReference type="GO" id="GO:0006434">
    <property type="term" value="P:seryl-tRNA aminoacylation"/>
    <property type="evidence" value="ECO:0007669"/>
    <property type="project" value="InterPro"/>
</dbReference>
<dbReference type="Gene3D" id="3.30.930.10">
    <property type="entry name" value="Bira Bifunctional Protein, Domain 2"/>
    <property type="match status" value="1"/>
</dbReference>
<dbReference type="InterPro" id="IPR002314">
    <property type="entry name" value="aa-tRNA-synt_IIb"/>
</dbReference>
<dbReference type="SUPFAM" id="SSF55681">
    <property type="entry name" value="Class II aaRS and biotin synthetases"/>
    <property type="match status" value="1"/>
</dbReference>
<comment type="catalytic activity">
    <reaction evidence="8">
        <text>tRNA(Sec) + L-serine + ATP = L-seryl-tRNA(Sec) + AMP + diphosphate + H(+)</text>
        <dbReference type="Rhea" id="RHEA:42580"/>
        <dbReference type="Rhea" id="RHEA-COMP:9742"/>
        <dbReference type="Rhea" id="RHEA-COMP:10128"/>
        <dbReference type="ChEBI" id="CHEBI:15378"/>
        <dbReference type="ChEBI" id="CHEBI:30616"/>
        <dbReference type="ChEBI" id="CHEBI:33019"/>
        <dbReference type="ChEBI" id="CHEBI:33384"/>
        <dbReference type="ChEBI" id="CHEBI:78442"/>
        <dbReference type="ChEBI" id="CHEBI:78533"/>
        <dbReference type="ChEBI" id="CHEBI:456215"/>
        <dbReference type="EC" id="6.1.1.11"/>
    </reaction>
</comment>
<feature type="binding site" evidence="10">
    <location>
        <position position="366"/>
    </location>
    <ligand>
        <name>L-serine</name>
        <dbReference type="ChEBI" id="CHEBI:33384"/>
    </ligand>
</feature>
<dbReference type="NCBIfam" id="TIGR00414">
    <property type="entry name" value="serS"/>
    <property type="match status" value="1"/>
</dbReference>
<dbReference type="EMBL" id="JAVRBK010000001">
    <property type="protein sequence ID" value="KAK5649278.1"/>
    <property type="molecule type" value="Genomic_DNA"/>
</dbReference>
<dbReference type="InterPro" id="IPR006195">
    <property type="entry name" value="aa-tRNA-synth_II"/>
</dbReference>
<feature type="binding site" evidence="10">
    <location>
        <position position="217"/>
    </location>
    <ligand>
        <name>L-serine</name>
        <dbReference type="ChEBI" id="CHEBI:33384"/>
    </ligand>
</feature>
<reference evidence="13 14" key="1">
    <citation type="journal article" date="2024" name="Insects">
        <title>An Improved Chromosome-Level Genome Assembly of the Firefly Pyrocoelia pectoralis.</title>
        <authorList>
            <person name="Fu X."/>
            <person name="Meyer-Rochow V.B."/>
            <person name="Ballantyne L."/>
            <person name="Zhu X."/>
        </authorList>
    </citation>
    <scope>NUCLEOTIDE SEQUENCE [LARGE SCALE GENOMIC DNA]</scope>
    <source>
        <strain evidence="13">XCY_ONT2</strain>
    </source>
</reference>
<evidence type="ECO:0000256" key="9">
    <source>
        <dbReference type="ARBA" id="ARBA00048823"/>
    </source>
</evidence>
<dbReference type="EC" id="6.1.1.11" evidence="2"/>
<feature type="site" description="Important for serine binding" evidence="10">
    <location>
        <position position="368"/>
    </location>
</feature>
<dbReference type="InterPro" id="IPR045864">
    <property type="entry name" value="aa-tRNA-synth_II/BPL/LPL"/>
</dbReference>
<dbReference type="PANTHER" id="PTHR11778">
    <property type="entry name" value="SERYL-TRNA SYNTHETASE"/>
    <property type="match status" value="1"/>
</dbReference>
<feature type="binding site" evidence="11">
    <location>
        <begin position="334"/>
        <end position="337"/>
    </location>
    <ligand>
        <name>ATP</name>
        <dbReference type="ChEBI" id="CHEBI:30616"/>
    </ligand>
</feature>
<dbReference type="Proteomes" id="UP001329430">
    <property type="component" value="Chromosome 1"/>
</dbReference>
<organism evidence="13 14">
    <name type="scientific">Pyrocoelia pectoralis</name>
    <dbReference type="NCBI Taxonomy" id="417401"/>
    <lineage>
        <taxon>Eukaryota</taxon>
        <taxon>Metazoa</taxon>
        <taxon>Ecdysozoa</taxon>
        <taxon>Arthropoda</taxon>
        <taxon>Hexapoda</taxon>
        <taxon>Insecta</taxon>
        <taxon>Pterygota</taxon>
        <taxon>Neoptera</taxon>
        <taxon>Endopterygota</taxon>
        <taxon>Coleoptera</taxon>
        <taxon>Polyphaga</taxon>
        <taxon>Elateriformia</taxon>
        <taxon>Elateroidea</taxon>
        <taxon>Lampyridae</taxon>
        <taxon>Lampyrinae</taxon>
        <taxon>Pyrocoelia</taxon>
    </lineage>
</organism>
<protein>
    <recommendedName>
        <fullName evidence="2">serine--tRNA ligase</fullName>
        <ecNumber evidence="2">6.1.1.11</ecNumber>
    </recommendedName>
    <alternativeName>
        <fullName evidence="7">Seryl-tRNA synthetase</fullName>
    </alternativeName>
</protein>
<evidence type="ECO:0000259" key="12">
    <source>
        <dbReference type="PROSITE" id="PS50862"/>
    </source>
</evidence>
<sequence length="422" mass="48058">MLRISPVTKRLIGTTSQLLWHLPENPELNLEYLSNANNAEEINRNNRARKGVGDIDLVLKLHNTLNELTPRDSNYESIHKQFCNELLKIPNRTHPSVTHLREPSVINTIGQKGVFDFKPREFHDICKRLNFVRTDQLGNVAGNRSYYLLGEMAELEKALINYTVTHLLKHNFELVSVPDILHRDIIEACGLNTRGDRTQVYNLDSNMFGPDLCLSGTSEMALAALYANEVVPERDLPIKLAGVSRCYRAETSSVAEERGIYRVHQFTKVEMFAISKPADSDSILEEFRLIEETNFSSLGLHLQTLDMPPHELGAPAYRKYDIEAWMPGRNMYGEVSSCSNCTDFQSRRLNIKYDNESELGYVHTLNGTACAIPRMLIAIIETYQTDKGVIGIPEVLQKYMKNKTVMSKQLAIPDLRLIKYKK</sequence>
<evidence type="ECO:0000256" key="2">
    <source>
        <dbReference type="ARBA" id="ARBA00012840"/>
    </source>
</evidence>
<dbReference type="PROSITE" id="PS50862">
    <property type="entry name" value="AA_TRNA_LIGASE_II"/>
    <property type="match status" value="1"/>
</dbReference>
<dbReference type="GO" id="GO:0005524">
    <property type="term" value="F:ATP binding"/>
    <property type="evidence" value="ECO:0007669"/>
    <property type="project" value="UniProtKB-KW"/>
</dbReference>
<feature type="binding site" evidence="11">
    <location>
        <begin position="248"/>
        <end position="250"/>
    </location>
    <ligand>
        <name>ATP</name>
        <dbReference type="ChEBI" id="CHEBI:30616"/>
    </ligand>
</feature>
<evidence type="ECO:0000256" key="5">
    <source>
        <dbReference type="ARBA" id="ARBA00022840"/>
    </source>
</evidence>
<keyword evidence="3" id="KW-0436">Ligase</keyword>
<name>A0AAN7VSH2_9COLE</name>
<evidence type="ECO:0000256" key="6">
    <source>
        <dbReference type="ARBA" id="ARBA00023146"/>
    </source>
</evidence>
<dbReference type="InterPro" id="IPR002317">
    <property type="entry name" value="Ser-tRNA-ligase_type_1"/>
</dbReference>
<gene>
    <name evidence="13" type="ORF">RI129_000307</name>
</gene>
<comment type="caution">
    <text evidence="13">The sequence shown here is derived from an EMBL/GenBank/DDBJ whole genome shotgun (WGS) entry which is preliminary data.</text>
</comment>
<dbReference type="PIRSF" id="PIRSF001529">
    <property type="entry name" value="Ser-tRNA-synth_IIa"/>
    <property type="match status" value="1"/>
</dbReference>
<keyword evidence="6" id="KW-0030">Aminoacyl-tRNA synthetase</keyword>
<dbReference type="CDD" id="cd00770">
    <property type="entry name" value="SerRS_core"/>
    <property type="match status" value="1"/>
</dbReference>
<keyword evidence="5 11" id="KW-0067">ATP-binding</keyword>
<accession>A0AAN7VSH2</accession>
<evidence type="ECO:0000313" key="14">
    <source>
        <dbReference type="Proteomes" id="UP001329430"/>
    </source>
</evidence>
<evidence type="ECO:0000256" key="4">
    <source>
        <dbReference type="ARBA" id="ARBA00022741"/>
    </source>
</evidence>
<evidence type="ECO:0000313" key="13">
    <source>
        <dbReference type="EMBL" id="KAK5649278.1"/>
    </source>
</evidence>
<dbReference type="FunFam" id="3.30.930.10:FF:000078">
    <property type="entry name" value="Seryl-tRNA synthetase"/>
    <property type="match status" value="1"/>
</dbReference>
<keyword evidence="14" id="KW-1185">Reference proteome</keyword>
<evidence type="ECO:0000256" key="1">
    <source>
        <dbReference type="ARBA" id="ARBA00010728"/>
    </source>
</evidence>
<comment type="catalytic activity">
    <reaction evidence="9">
        <text>tRNA(Ser) + L-serine + ATP = L-seryl-tRNA(Ser) + AMP + diphosphate + H(+)</text>
        <dbReference type="Rhea" id="RHEA:12292"/>
        <dbReference type="Rhea" id="RHEA-COMP:9669"/>
        <dbReference type="Rhea" id="RHEA-COMP:9703"/>
        <dbReference type="ChEBI" id="CHEBI:15378"/>
        <dbReference type="ChEBI" id="CHEBI:30616"/>
        <dbReference type="ChEBI" id="CHEBI:33019"/>
        <dbReference type="ChEBI" id="CHEBI:33384"/>
        <dbReference type="ChEBI" id="CHEBI:78442"/>
        <dbReference type="ChEBI" id="CHEBI:78533"/>
        <dbReference type="ChEBI" id="CHEBI:456215"/>
        <dbReference type="EC" id="6.1.1.11"/>
    </reaction>
</comment>
<dbReference type="PRINTS" id="PR00981">
    <property type="entry name" value="TRNASYNTHSER"/>
</dbReference>
<evidence type="ECO:0000256" key="3">
    <source>
        <dbReference type="ARBA" id="ARBA00022598"/>
    </source>
</evidence>